<evidence type="ECO:0000313" key="2">
    <source>
        <dbReference type="Proteomes" id="UP000286997"/>
    </source>
</evidence>
<dbReference type="Gene3D" id="3.40.50.1240">
    <property type="entry name" value="Phosphoglycerate mutase-like"/>
    <property type="match status" value="1"/>
</dbReference>
<dbReference type="SUPFAM" id="SSF53254">
    <property type="entry name" value="Phosphoglycerate mutase-like"/>
    <property type="match status" value="1"/>
</dbReference>
<evidence type="ECO:0000313" key="1">
    <source>
        <dbReference type="EMBL" id="RVU21819.1"/>
    </source>
</evidence>
<name>A0A437PHS0_9HYPH</name>
<comment type="caution">
    <text evidence="1">The sequence shown here is derived from an EMBL/GenBank/DDBJ whole genome shotgun (WGS) entry which is preliminary data.</text>
</comment>
<organism evidence="1 2">
    <name type="scientific">Methylobacterium oryzihabitans</name>
    <dbReference type="NCBI Taxonomy" id="2499852"/>
    <lineage>
        <taxon>Bacteria</taxon>
        <taxon>Pseudomonadati</taxon>
        <taxon>Pseudomonadota</taxon>
        <taxon>Alphaproteobacteria</taxon>
        <taxon>Hyphomicrobiales</taxon>
        <taxon>Methylobacteriaceae</taxon>
        <taxon>Methylobacterium</taxon>
    </lineage>
</organism>
<proteinExistence type="predicted"/>
<dbReference type="AlphaFoldDB" id="A0A437PHS0"/>
<dbReference type="CDD" id="cd07067">
    <property type="entry name" value="HP_PGM_like"/>
    <property type="match status" value="1"/>
</dbReference>
<dbReference type="InterPro" id="IPR029033">
    <property type="entry name" value="His_PPase_superfam"/>
</dbReference>
<sequence>MRRLILFRHAKSDWPDGVADLDRPLAARGEAAAPRMAAHLAGNGLVPDYVMVSPARRTQETWALLRPSFPDAAVETVPGIYEAPARRLLDAVHGAPPGAATLMLVGHNPGLQDIARHLAGEGEREALRDLARKFPTAAVAVIDLPVAAWGEASAGTGRLDRFVTPKRLGLGEDD</sequence>
<dbReference type="EMBL" id="SACP01000001">
    <property type="protein sequence ID" value="RVU21819.1"/>
    <property type="molecule type" value="Genomic_DNA"/>
</dbReference>
<dbReference type="InterPro" id="IPR013078">
    <property type="entry name" value="His_Pase_superF_clade-1"/>
</dbReference>
<dbReference type="SMART" id="SM00855">
    <property type="entry name" value="PGAM"/>
    <property type="match status" value="1"/>
</dbReference>
<protein>
    <submittedName>
        <fullName evidence="1">Histidine phosphatase family protein</fullName>
    </submittedName>
</protein>
<dbReference type="Proteomes" id="UP000286997">
    <property type="component" value="Unassembled WGS sequence"/>
</dbReference>
<reference evidence="1 2" key="1">
    <citation type="submission" date="2019-01" db="EMBL/GenBank/DDBJ databases">
        <authorList>
            <person name="Chen W.-M."/>
        </authorList>
    </citation>
    <scope>NUCLEOTIDE SEQUENCE [LARGE SCALE GENOMIC DNA]</scope>
    <source>
        <strain evidence="1 2">TER-1</strain>
    </source>
</reference>
<dbReference type="PANTHER" id="PTHR47623:SF1">
    <property type="entry name" value="OS09G0287300 PROTEIN"/>
    <property type="match status" value="1"/>
</dbReference>
<dbReference type="RefSeq" id="WP_127727062.1">
    <property type="nucleotide sequence ID" value="NZ_SACP01000001.1"/>
</dbReference>
<dbReference type="PANTHER" id="PTHR47623">
    <property type="entry name" value="OS09G0287300 PROTEIN"/>
    <property type="match status" value="1"/>
</dbReference>
<dbReference type="OrthoDB" id="9810154at2"/>
<accession>A0A437PHS0</accession>
<dbReference type="Pfam" id="PF00300">
    <property type="entry name" value="His_Phos_1"/>
    <property type="match status" value="1"/>
</dbReference>
<gene>
    <name evidence="1" type="ORF">EOE48_01870</name>
</gene>
<keyword evidence="2" id="KW-1185">Reference proteome</keyword>